<protein>
    <recommendedName>
        <fullName evidence="2">Gylcosyl hydrolase 115 C-terminal domain-containing protein</fullName>
    </recommendedName>
</protein>
<dbReference type="Pfam" id="PF17829">
    <property type="entry name" value="GH115_C"/>
    <property type="match status" value="1"/>
</dbReference>
<dbReference type="Gene3D" id="2.60.120.1620">
    <property type="match status" value="1"/>
</dbReference>
<reference evidence="3 4" key="1">
    <citation type="submission" date="2019-12" db="EMBL/GenBank/DDBJ databases">
        <authorList>
            <person name="Li C."/>
            <person name="Zhao J."/>
        </authorList>
    </citation>
    <scope>NUCLEOTIDE SEQUENCE [LARGE SCALE GENOMIC DNA]</scope>
    <source>
        <strain evidence="3 4">NEAU-DD11</strain>
    </source>
</reference>
<dbReference type="AlphaFoldDB" id="A0A7X3K7E1"/>
<keyword evidence="1" id="KW-0378">Hydrolase</keyword>
<dbReference type="SUPFAM" id="SSF55545">
    <property type="entry name" value="beta-N-acetylhexosaminidase-like domain"/>
    <property type="match status" value="1"/>
</dbReference>
<dbReference type="Proteomes" id="UP000443353">
    <property type="component" value="Unassembled WGS sequence"/>
</dbReference>
<dbReference type="EMBL" id="WSES01000003">
    <property type="protein sequence ID" value="MVW60753.1"/>
    <property type="molecule type" value="Genomic_DNA"/>
</dbReference>
<dbReference type="InterPro" id="IPR031924">
    <property type="entry name" value="GH115"/>
</dbReference>
<dbReference type="RefSeq" id="WP_160408928.1">
    <property type="nucleotide sequence ID" value="NZ_WSES01000003.1"/>
</dbReference>
<keyword evidence="4" id="KW-1185">Reference proteome</keyword>
<dbReference type="InterPro" id="IPR042301">
    <property type="entry name" value="GH115_sf"/>
</dbReference>
<dbReference type="Gene3D" id="3.30.379.10">
    <property type="entry name" value="Chitobiase/beta-hexosaminidase domain 2-like"/>
    <property type="match status" value="1"/>
</dbReference>
<evidence type="ECO:0000259" key="2">
    <source>
        <dbReference type="Pfam" id="PF17829"/>
    </source>
</evidence>
<dbReference type="Gene3D" id="1.20.58.2150">
    <property type="match status" value="1"/>
</dbReference>
<dbReference type="InterPro" id="IPR041437">
    <property type="entry name" value="GH115_C"/>
</dbReference>
<dbReference type="GO" id="GO:0016787">
    <property type="term" value="F:hydrolase activity"/>
    <property type="evidence" value="ECO:0007669"/>
    <property type="project" value="UniProtKB-KW"/>
</dbReference>
<dbReference type="Gene3D" id="3.20.20.520">
    <property type="entry name" value="Glycosyl hydrolase family 115"/>
    <property type="match status" value="1"/>
</dbReference>
<comment type="caution">
    <text evidence="3">The sequence shown here is derived from an EMBL/GenBank/DDBJ whole genome shotgun (WGS) entry which is preliminary data.</text>
</comment>
<accession>A0A7X3K7E1</accession>
<evidence type="ECO:0000313" key="4">
    <source>
        <dbReference type="Proteomes" id="UP000443353"/>
    </source>
</evidence>
<dbReference type="PANTHER" id="PTHR37842:SF2">
    <property type="entry name" value="GYLCOSYL HYDROLASE 115 C-TERMINAL DOMAIN-CONTAINING PROTEIN"/>
    <property type="match status" value="1"/>
</dbReference>
<gene>
    <name evidence="3" type="ORF">GPY61_12515</name>
</gene>
<evidence type="ECO:0000313" key="3">
    <source>
        <dbReference type="EMBL" id="MVW60753.1"/>
    </source>
</evidence>
<sequence>MQHMSVFKRRFATFWQIAFVLVMSLGTPWACAAPSLGLGVQLVSATPSANSIPLVSDGNAAPLYVDKADHWGVMRAATDLQGDIDKVTGTKPALSTSAANTRTAVIIGTLGHSALVDALVSAGKLDVKAIRGKWESFVIANVANPMPGVERALVIAGSDKRGTIYGIYEISEQIGVSPWYWWADVPAKKASALFVRAGAWVQGPPAVKYRGIFINDEEPALGKWSREKFGGGNSKMYTHMFELLLRLRANYLWPAMWTNAFNEDDPDNPRLADAYGIVMGTSHHEPMVRSHHEWLAHRRDYGNGEWNYATNEDGLKRFFRDGIRRNKAYESIVTMGMRGDGDTAMPDAGGLDANKKLIERIIHDQQQILTEEMGVDQRQVPQLWALFTEVQKYYDAGLKVPDNVTLLFTDDNVGNLRRLPTPAERKRSGGSGIYFHMDMNGGPFSYKWLNSNPLPKIWEQMNLAQEYGANQIWIANVGDLKPLEVPIEFFLRLAWNPKGMGKDDIAGWTQRWAEREFGPQHAAEIADLVAKYAKYNAWRKPELVRPDTFSLVNYREAERVSEAWNDLAKRATLLKTSIPADQQDAYYELVLHPVLALSNYIDLQIAAGRNHLYAKQGRYAANTQAERVRALFKRDQDLSDFYNTQVAGGKWNHMMDQTHIGYRDWRSPPENVMPATSSVPAGAAGEFGVAIDGSDQAWPGGADVPTLPSFDSINKQRSYIDVFSKDGRPPRFTVDADKPWVKLSQAPAPDGSNDQRIWVDIDWTRVPVGSAQLGQITVSEGNQRVVVRSYATIAVGDETRAAAGAFGGQTGPIAFDAQDAVRNIPGKYARWEWLPDYGRGPGAMTVFPVTARTAPFADSPRLEYPVYFASAGTWQVDLVTAPTLDNYPGRELAVAVAIDDDTPQIARVFTPTTRADQTFLGKYHYKNTSENARTMRFTVKVPGPGKYDLKIIMVDPTIVVQKIVLYDSALPDSYFGPPSTPRNPPAH</sequence>
<organism evidence="3 4">
    <name type="scientific">Massilia cellulosiltytica</name>
    <dbReference type="NCBI Taxonomy" id="2683234"/>
    <lineage>
        <taxon>Bacteria</taxon>
        <taxon>Pseudomonadati</taxon>
        <taxon>Pseudomonadota</taxon>
        <taxon>Betaproteobacteria</taxon>
        <taxon>Burkholderiales</taxon>
        <taxon>Oxalobacteraceae</taxon>
        <taxon>Telluria group</taxon>
        <taxon>Massilia</taxon>
    </lineage>
</organism>
<proteinExistence type="predicted"/>
<dbReference type="PANTHER" id="PTHR37842">
    <property type="match status" value="1"/>
</dbReference>
<feature type="domain" description="Gylcosyl hydrolase 115 C-terminal" evidence="2">
    <location>
        <begin position="808"/>
        <end position="978"/>
    </location>
</feature>
<dbReference type="GO" id="GO:0005975">
    <property type="term" value="P:carbohydrate metabolic process"/>
    <property type="evidence" value="ECO:0007669"/>
    <property type="project" value="UniProtKB-ARBA"/>
</dbReference>
<name>A0A7X3K7E1_9BURK</name>
<dbReference type="Pfam" id="PF15979">
    <property type="entry name" value="Glyco_hydro_115"/>
    <property type="match status" value="1"/>
</dbReference>
<evidence type="ECO:0000256" key="1">
    <source>
        <dbReference type="ARBA" id="ARBA00022801"/>
    </source>
</evidence>
<dbReference type="InterPro" id="IPR029018">
    <property type="entry name" value="Hex-like_dom2"/>
</dbReference>